<dbReference type="GO" id="GO:0090560">
    <property type="term" value="F:2-(3-amino-3-carboxypropyl)histidine synthase activity"/>
    <property type="evidence" value="ECO:0007669"/>
    <property type="project" value="UniProtKB-UniRule"/>
</dbReference>
<dbReference type="Gene3D" id="3.40.50.11860">
    <property type="entry name" value="Diphthamide synthesis DPH1/DPH2 domain 3"/>
    <property type="match status" value="1"/>
</dbReference>
<comment type="pathway">
    <text evidence="2 10">Protein modification; peptidyl-diphthamide biosynthesis.</text>
</comment>
<evidence type="ECO:0000256" key="1">
    <source>
        <dbReference type="ARBA" id="ARBA00001966"/>
    </source>
</evidence>
<evidence type="ECO:0000256" key="6">
    <source>
        <dbReference type="ARBA" id="ARBA00022723"/>
    </source>
</evidence>
<name>A0A218NNP2_9ARCH</name>
<keyword evidence="4 10" id="KW-0808">Transferase</keyword>
<keyword evidence="6 10" id="KW-0479">Metal-binding</keyword>
<dbReference type="PANTHER" id="PTHR10762:SF1">
    <property type="entry name" value="2-(3-AMINO-3-CARBOXYPROPYL)HISTIDINE SYNTHASE SUBUNIT 1"/>
    <property type="match status" value="1"/>
</dbReference>
<accession>A0A218NNP2</accession>
<organism evidence="11 12">
    <name type="scientific">Candidatus Mancarchaeum acidiphilum</name>
    <dbReference type="NCBI Taxonomy" id="1920749"/>
    <lineage>
        <taxon>Archaea</taxon>
        <taxon>Candidatus Micrarchaeota</taxon>
        <taxon>Candidatus Mancarchaeum</taxon>
    </lineage>
</organism>
<dbReference type="InterPro" id="IPR042264">
    <property type="entry name" value="DPH1/DPH2_2"/>
</dbReference>
<dbReference type="Proteomes" id="UP000197679">
    <property type="component" value="Chromosome"/>
</dbReference>
<keyword evidence="10" id="KW-0004">4Fe-4S</keyword>
<reference evidence="11 12" key="1">
    <citation type="journal article" date="2017" name="Nat. Commun.">
        <title>'ARMAN' archaea depend on association with euryarchaeal host in culture and in situ.</title>
        <authorList>
            <person name="Golyshina O."/>
            <person name="Toshchakov S."/>
            <person name="Makarova K."/>
            <person name="Gavrilov S."/>
            <person name="Korzhenkov A."/>
            <person name="La Cono V."/>
            <person name="Arcadi E."/>
            <person name="Nechitaylo T."/>
            <person name="Ferrer M."/>
            <person name="Kublanov I."/>
            <person name="Wolf Y."/>
            <person name="Yakimov M."/>
            <person name="Golyshin P."/>
            <person name="Slesarev A."/>
            <person name="Kozyavkin S."/>
        </authorList>
    </citation>
    <scope>NUCLEOTIDE SEQUENCE [LARGE SCALE GENOMIC DNA]</scope>
    <source>
        <strain evidence="11 12">Mia14</strain>
    </source>
</reference>
<protein>
    <recommendedName>
        <fullName evidence="3 10">2-(3-amino-3-carboxypropyl)histidine synthase</fullName>
        <ecNumber evidence="3 10">2.5.1.108</ecNumber>
    </recommendedName>
</protein>
<evidence type="ECO:0000256" key="5">
    <source>
        <dbReference type="ARBA" id="ARBA00022691"/>
    </source>
</evidence>
<keyword evidence="12" id="KW-1185">Reference proteome</keyword>
<dbReference type="GO" id="GO:0051539">
    <property type="term" value="F:4 iron, 4 sulfur cluster binding"/>
    <property type="evidence" value="ECO:0007669"/>
    <property type="project" value="UniProtKB-UniRule"/>
</dbReference>
<evidence type="ECO:0000256" key="8">
    <source>
        <dbReference type="ARBA" id="ARBA00023014"/>
    </source>
</evidence>
<dbReference type="Pfam" id="PF01866">
    <property type="entry name" value="Diphthamide_syn"/>
    <property type="match status" value="1"/>
</dbReference>
<evidence type="ECO:0000313" key="12">
    <source>
        <dbReference type="Proteomes" id="UP000197679"/>
    </source>
</evidence>
<gene>
    <name evidence="11" type="ORF">Mia14_0794</name>
</gene>
<dbReference type="InterPro" id="IPR042265">
    <property type="entry name" value="DPH1/DPH2_3"/>
</dbReference>
<evidence type="ECO:0000256" key="9">
    <source>
        <dbReference type="ARBA" id="ARBA00048403"/>
    </source>
</evidence>
<dbReference type="SFLD" id="SFLDS00032">
    <property type="entry name" value="Radical_SAM_3-amino-3-carboxyp"/>
    <property type="match status" value="1"/>
</dbReference>
<evidence type="ECO:0000256" key="10">
    <source>
        <dbReference type="PIRNR" id="PIRNR004967"/>
    </source>
</evidence>
<dbReference type="KEGG" id="marh:Mia14_0794"/>
<proteinExistence type="inferred from homology"/>
<dbReference type="AlphaFoldDB" id="A0A218NNP2"/>
<sequence>MKILIQFPEGLKDKVFDYAKKLEEEGNEVYIDAHPTFGACDLAIEEAKTLKVDKLIHFGHAEYGHDRLPKDLGFEVEYNEYKIEAPLNLLPESLDYLKDYGVIGLVTTVQHQHQLSEIKEFYEKNGKSIMIGKPYGLARKEGQVLGCDVGSATTIDKSVDAFVYFGGGVFHPLGAVIATTKPFLIIDPFNGEVKFIDYMREQYSKRRKGLIMSSINAKKFGLLVSTKNGQYNKALADLLKKKIESSGLQAEILITNTFDFGSIDNMIDIDAFVNTACPRIAIDDVDRIRKPLLDANELMEVLKIKEDSEKLKEIAESGSRS</sequence>
<dbReference type="EMBL" id="CP019964">
    <property type="protein sequence ID" value="ASI14088.1"/>
    <property type="molecule type" value="Genomic_DNA"/>
</dbReference>
<evidence type="ECO:0000256" key="4">
    <source>
        <dbReference type="ARBA" id="ARBA00022679"/>
    </source>
</evidence>
<dbReference type="Gene3D" id="3.40.50.11840">
    <property type="entry name" value="Diphthamide synthesis DPH1/DPH2 domain 1"/>
    <property type="match status" value="1"/>
</dbReference>
<dbReference type="InterPro" id="IPR042263">
    <property type="entry name" value="DPH1/DPH2_1"/>
</dbReference>
<keyword evidence="8 10" id="KW-0411">Iron-sulfur</keyword>
<comment type="function">
    <text evidence="10">Catalyzes the first step of diphthamide biosynthesis, i.e. the transfer of the 3-amino-3-carboxypropyl group from S-adenosyl-L-methionine (SAM) to the C2 position of the imidazole ring of the target histidine residue in translation elongation factor 2 (EF-2).</text>
</comment>
<dbReference type="GO" id="GO:0046872">
    <property type="term" value="F:metal ion binding"/>
    <property type="evidence" value="ECO:0007669"/>
    <property type="project" value="UniProtKB-KW"/>
</dbReference>
<dbReference type="UniPathway" id="UPA00559"/>
<dbReference type="Gene3D" id="3.40.50.11850">
    <property type="entry name" value="Diphthamide synthesis DPH1/DPH2 domain 2"/>
    <property type="match status" value="1"/>
</dbReference>
<dbReference type="PANTHER" id="PTHR10762">
    <property type="entry name" value="DIPHTHAMIDE BIOSYNTHESIS PROTEIN"/>
    <property type="match status" value="1"/>
</dbReference>
<dbReference type="OrthoDB" id="314at2157"/>
<evidence type="ECO:0000256" key="7">
    <source>
        <dbReference type="ARBA" id="ARBA00023004"/>
    </source>
</evidence>
<dbReference type="GeneID" id="33314344"/>
<dbReference type="InterPro" id="IPR035435">
    <property type="entry name" value="DPH1/DPH2_euk_archaea"/>
</dbReference>
<dbReference type="NCBIfam" id="TIGR03682">
    <property type="entry name" value="arCOG04112"/>
    <property type="match status" value="1"/>
</dbReference>
<dbReference type="InterPro" id="IPR016435">
    <property type="entry name" value="DPH1/DPH2"/>
</dbReference>
<dbReference type="PIRSF" id="PIRSF004967">
    <property type="entry name" value="DPH1"/>
    <property type="match status" value="1"/>
</dbReference>
<evidence type="ECO:0000256" key="2">
    <source>
        <dbReference type="ARBA" id="ARBA00005156"/>
    </source>
</evidence>
<dbReference type="EC" id="2.5.1.108" evidence="3 10"/>
<dbReference type="InterPro" id="IPR022428">
    <property type="entry name" value="Dph2_arc"/>
</dbReference>
<evidence type="ECO:0000313" key="11">
    <source>
        <dbReference type="EMBL" id="ASI14088.1"/>
    </source>
</evidence>
<dbReference type="GO" id="GO:0017183">
    <property type="term" value="P:protein histidyl modification to diphthamide"/>
    <property type="evidence" value="ECO:0007669"/>
    <property type="project" value="UniProtKB-UniRule"/>
</dbReference>
<comment type="cofactor">
    <cofactor evidence="1 10">
        <name>[4Fe-4S] cluster</name>
        <dbReference type="ChEBI" id="CHEBI:49883"/>
    </cofactor>
</comment>
<dbReference type="RefSeq" id="WP_088820349.1">
    <property type="nucleotide sequence ID" value="NZ_CP019964.1"/>
</dbReference>
<evidence type="ECO:0000256" key="3">
    <source>
        <dbReference type="ARBA" id="ARBA00012221"/>
    </source>
</evidence>
<dbReference type="NCBIfam" id="TIGR00322">
    <property type="entry name" value="diphth2_R"/>
    <property type="match status" value="1"/>
</dbReference>
<keyword evidence="5 10" id="KW-0949">S-adenosyl-L-methionine</keyword>
<comment type="catalytic activity">
    <reaction evidence="9 10">
        <text>L-histidyl-[translation elongation factor 2] + S-adenosyl-L-methionine = 2-[(3S)-amino-3-carboxypropyl]-L-histidyl-[translation elongation factor 2] + S-methyl-5'-thioadenosine + H(+)</text>
        <dbReference type="Rhea" id="RHEA:36783"/>
        <dbReference type="Rhea" id="RHEA-COMP:9748"/>
        <dbReference type="Rhea" id="RHEA-COMP:9749"/>
        <dbReference type="ChEBI" id="CHEBI:15378"/>
        <dbReference type="ChEBI" id="CHEBI:17509"/>
        <dbReference type="ChEBI" id="CHEBI:29979"/>
        <dbReference type="ChEBI" id="CHEBI:59789"/>
        <dbReference type="ChEBI" id="CHEBI:73995"/>
        <dbReference type="EC" id="2.5.1.108"/>
    </reaction>
</comment>
<keyword evidence="7 10" id="KW-0408">Iron</keyword>
<comment type="similarity">
    <text evidence="10">Belongs to the DPH1/DPH2 family.</text>
</comment>